<comment type="caution">
    <text evidence="1">The sequence shown here is derived from an EMBL/GenBank/DDBJ whole genome shotgun (WGS) entry which is preliminary data.</text>
</comment>
<dbReference type="EMBL" id="DQSV01000090">
    <property type="protein sequence ID" value="HIP17555.1"/>
    <property type="molecule type" value="Genomic_DNA"/>
</dbReference>
<reference evidence="1" key="1">
    <citation type="journal article" date="2020" name="ISME J.">
        <title>Gammaproteobacteria mediating utilization of methyl-, sulfur- and petroleum organic compounds in deep ocean hydrothermal plumes.</title>
        <authorList>
            <person name="Zhou Z."/>
            <person name="Liu Y."/>
            <person name="Pan J."/>
            <person name="Cron B.R."/>
            <person name="Toner B.M."/>
            <person name="Anantharaman K."/>
            <person name="Breier J.A."/>
            <person name="Dick G.J."/>
            <person name="Li M."/>
        </authorList>
    </citation>
    <scope>NUCLEOTIDE SEQUENCE</scope>
    <source>
        <strain evidence="1">SZUA-1385</strain>
    </source>
</reference>
<protein>
    <submittedName>
        <fullName evidence="1">Uncharacterized protein</fullName>
    </submittedName>
</protein>
<organism evidence="1 2">
    <name type="scientific">Methanothermococcus okinawensis</name>
    <dbReference type="NCBI Taxonomy" id="155863"/>
    <lineage>
        <taxon>Archaea</taxon>
        <taxon>Methanobacteriati</taxon>
        <taxon>Methanobacteriota</taxon>
        <taxon>Methanomada group</taxon>
        <taxon>Methanococci</taxon>
        <taxon>Methanococcales</taxon>
        <taxon>Methanococcaceae</taxon>
        <taxon>Methanothermococcus</taxon>
    </lineage>
</organism>
<evidence type="ECO:0000313" key="1">
    <source>
        <dbReference type="EMBL" id="HIP17555.1"/>
    </source>
</evidence>
<proteinExistence type="predicted"/>
<name>A0A832YSX7_9EURY</name>
<accession>A0A832YSX7</accession>
<gene>
    <name evidence="1" type="ORF">EYG76_04605</name>
</gene>
<dbReference type="AlphaFoldDB" id="A0A832YSX7"/>
<evidence type="ECO:0000313" key="2">
    <source>
        <dbReference type="Proteomes" id="UP000605144"/>
    </source>
</evidence>
<dbReference type="Proteomes" id="UP000605144">
    <property type="component" value="Unassembled WGS sequence"/>
</dbReference>
<sequence length="94" mass="10822">MENEIGQLIDTLCDKELIIRVNLNKTLRLSKFNIGSLELSGEFGISFRNLMEEEPVEETAENEQLNEVSNIEIEENIEKEEKEKNNGKLVVVEQ</sequence>